<evidence type="ECO:0000313" key="6">
    <source>
        <dbReference type="Proteomes" id="UP000243052"/>
    </source>
</evidence>
<keyword evidence="1 2" id="KW-0728">SH3 domain</keyword>
<dbReference type="InterPro" id="IPR056409">
    <property type="entry name" value="Ig_CYK3_C"/>
</dbReference>
<dbReference type="PANTHER" id="PTHR46333:SF2">
    <property type="entry name" value="CYTOKINESIS PROTEIN 3"/>
    <property type="match status" value="1"/>
</dbReference>
<evidence type="ECO:0000259" key="4">
    <source>
        <dbReference type="PROSITE" id="PS50002"/>
    </source>
</evidence>
<feature type="compositionally biased region" description="Basic and acidic residues" evidence="3">
    <location>
        <begin position="110"/>
        <end position="120"/>
    </location>
</feature>
<dbReference type="PROSITE" id="PS50002">
    <property type="entry name" value="SH3"/>
    <property type="match status" value="1"/>
</dbReference>
<dbReference type="EMBL" id="CP014243">
    <property type="protein sequence ID" value="AMD20060.1"/>
    <property type="molecule type" value="Genomic_DNA"/>
</dbReference>
<dbReference type="Pfam" id="PF00018">
    <property type="entry name" value="SH3_1"/>
    <property type="match status" value="1"/>
</dbReference>
<name>A0A0X8HRF2_9SACH</name>
<dbReference type="Gene3D" id="3.10.620.30">
    <property type="match status" value="1"/>
</dbReference>
<evidence type="ECO:0000256" key="2">
    <source>
        <dbReference type="PROSITE-ProRule" id="PRU00192"/>
    </source>
</evidence>
<protein>
    <submittedName>
        <fullName evidence="5">HCL091Wp</fullName>
    </submittedName>
</protein>
<dbReference type="GO" id="GO:0140278">
    <property type="term" value="P:mitotic division septum assembly"/>
    <property type="evidence" value="ECO:0007669"/>
    <property type="project" value="TreeGrafter"/>
</dbReference>
<dbReference type="Proteomes" id="UP000243052">
    <property type="component" value="Chromosome iii"/>
</dbReference>
<evidence type="ECO:0000313" key="5">
    <source>
        <dbReference type="EMBL" id="AMD20060.1"/>
    </source>
</evidence>
<feature type="domain" description="SH3" evidence="4">
    <location>
        <begin position="7"/>
        <end position="67"/>
    </location>
</feature>
<dbReference type="SMART" id="SM00460">
    <property type="entry name" value="TGc"/>
    <property type="match status" value="1"/>
</dbReference>
<sequence length="895" mass="101859">MQHSLPNVPFKVKARYSWPGEQRKDLGFLESDIIEVTKVTGDWLYGHLLRNKKSGYFPFHYVELLQGTYGNFDPQLRQANVNAAKLPTIVALETQATDDMASLDTQRESKKAAIRDDGKQAIEGSGPQLSKHAEKYGVEHISKKHDPMPTICDISGPVNPSKDPKKINEAHNINKDSNNDRESRYRSGHLKTKHNPTRLKQNRYSDLPPLPPMPNLPDIKNMIKKGLPGPASGRESQVENVTNTRKPRKVAAGIETQNPSYYRKHAEFYDGYVPSRADVSSSVFDRSKFMDESLNNSEDSFAYMSDFSATSAGSLLRHRFARSFAASFHRSQDLTDLDVYDSLAIMNSISSCNSPKALNKETPVAVTAANTKTPNNYPKLPDMTNLHISSNEGFEWLQAQVHIKRAKSITAREKRDREIRTLSANSEIVLRPHDYINQEINTNEVYHGEKPGLVDIDIKSMDKEKVDKQTREFCKRNETIDLENFSKSGLISGYKTDIERLRAIFIYCTEFFKLVDDNGKTDFEQAPKNLDSIMQSKRCTPYELTWIFKLMADSLGIKSDIILGFLKTPNTDNMTFKFNHCWLRIVVNQEMRFVDVILGNITNPIHEYINNKKQLEAQDFYFLTEPLQLIYSHIPHYYEEQHIVPAVDKFIAHCLPLVFPSFFINDLQLYKFNLGLCDLHNSEVFECSLKVPSNVDLLASVVVEGKYAEKYENKELALVQYKHHKRTRIACIKAVLPPKTHSAILHIHSGVNGFGLGNLSLAPLSMIVPLSHDGNSQDYEYVVRVSSKGTNDVDLYINQPQNKYLFHNRSYTFEVDQNPRDSVCYNPADSFTSHERHILIQSPTGEIYKLQKTSPNEVFSLWTAEIHIQDVGTWLGIITTATEQAGSVFAKWTSI</sequence>
<dbReference type="PANTHER" id="PTHR46333">
    <property type="entry name" value="CYTOKINESIS PROTEIN 3"/>
    <property type="match status" value="1"/>
</dbReference>
<feature type="compositionally biased region" description="Basic and acidic residues" evidence="3">
    <location>
        <begin position="162"/>
        <end position="185"/>
    </location>
</feature>
<dbReference type="InterPro" id="IPR036028">
    <property type="entry name" value="SH3-like_dom_sf"/>
</dbReference>
<dbReference type="OrthoDB" id="6129702at2759"/>
<dbReference type="GO" id="GO:0110085">
    <property type="term" value="C:mitotic actomyosin contractile ring"/>
    <property type="evidence" value="ECO:0007669"/>
    <property type="project" value="TreeGrafter"/>
</dbReference>
<dbReference type="Pfam" id="PF24584">
    <property type="entry name" value="Ig_CYK3_C"/>
    <property type="match status" value="1"/>
</dbReference>
<dbReference type="InterPro" id="IPR001452">
    <property type="entry name" value="SH3_domain"/>
</dbReference>
<dbReference type="STRING" id="45286.A0A0X8HRF2"/>
<dbReference type="SUPFAM" id="SSF50044">
    <property type="entry name" value="SH3-domain"/>
    <property type="match status" value="1"/>
</dbReference>
<dbReference type="SMART" id="SM00326">
    <property type="entry name" value="SH3"/>
    <property type="match status" value="1"/>
</dbReference>
<dbReference type="AlphaFoldDB" id="A0A0X8HRF2"/>
<feature type="compositionally biased region" description="Basic residues" evidence="3">
    <location>
        <begin position="186"/>
        <end position="201"/>
    </location>
</feature>
<feature type="region of interest" description="Disordered" evidence="3">
    <location>
        <begin position="147"/>
        <end position="214"/>
    </location>
</feature>
<accession>A0A0X8HRF2</accession>
<organism evidence="5 6">
    <name type="scientific">Eremothecium sinecaudum</name>
    <dbReference type="NCBI Taxonomy" id="45286"/>
    <lineage>
        <taxon>Eukaryota</taxon>
        <taxon>Fungi</taxon>
        <taxon>Dikarya</taxon>
        <taxon>Ascomycota</taxon>
        <taxon>Saccharomycotina</taxon>
        <taxon>Saccharomycetes</taxon>
        <taxon>Saccharomycetales</taxon>
        <taxon>Saccharomycetaceae</taxon>
        <taxon>Eremothecium</taxon>
    </lineage>
</organism>
<dbReference type="Gene3D" id="2.30.30.40">
    <property type="entry name" value="SH3 Domains"/>
    <property type="match status" value="1"/>
</dbReference>
<dbReference type="InterPro" id="IPR002931">
    <property type="entry name" value="Transglutaminase-like"/>
</dbReference>
<keyword evidence="6" id="KW-1185">Reference proteome</keyword>
<dbReference type="InterPro" id="IPR052557">
    <property type="entry name" value="CAP/Cytokinesis_protein"/>
</dbReference>
<evidence type="ECO:0000256" key="1">
    <source>
        <dbReference type="ARBA" id="ARBA00022443"/>
    </source>
</evidence>
<dbReference type="InterPro" id="IPR038765">
    <property type="entry name" value="Papain-like_cys_pep_sf"/>
</dbReference>
<proteinExistence type="predicted"/>
<feature type="region of interest" description="Disordered" evidence="3">
    <location>
        <begin position="110"/>
        <end position="131"/>
    </location>
</feature>
<gene>
    <name evidence="5" type="ORF">AW171_hschr31930</name>
</gene>
<dbReference type="RefSeq" id="XP_017987056.1">
    <property type="nucleotide sequence ID" value="XM_018131056.1"/>
</dbReference>
<dbReference type="SUPFAM" id="SSF54001">
    <property type="entry name" value="Cysteine proteinases"/>
    <property type="match status" value="1"/>
</dbReference>
<reference evidence="5 6" key="1">
    <citation type="submission" date="2016-01" db="EMBL/GenBank/DDBJ databases">
        <title>Genome sequence of the yeast Holleya sinecauda.</title>
        <authorList>
            <person name="Dietrich F.S."/>
        </authorList>
    </citation>
    <scope>NUCLEOTIDE SEQUENCE [LARGE SCALE GENOMIC DNA]</scope>
    <source>
        <strain evidence="5 6">ATCC 58844</strain>
    </source>
</reference>
<evidence type="ECO:0000256" key="3">
    <source>
        <dbReference type="SAM" id="MobiDB-lite"/>
    </source>
</evidence>
<dbReference type="GeneID" id="28723293"/>